<reference evidence="2" key="1">
    <citation type="journal article" date="2020" name="Stud. Mycol.">
        <title>101 Dothideomycetes genomes: a test case for predicting lifestyles and emergence of pathogens.</title>
        <authorList>
            <person name="Haridas S."/>
            <person name="Albert R."/>
            <person name="Binder M."/>
            <person name="Bloem J."/>
            <person name="Labutti K."/>
            <person name="Salamov A."/>
            <person name="Andreopoulos B."/>
            <person name="Baker S."/>
            <person name="Barry K."/>
            <person name="Bills G."/>
            <person name="Bluhm B."/>
            <person name="Cannon C."/>
            <person name="Castanera R."/>
            <person name="Culley D."/>
            <person name="Daum C."/>
            <person name="Ezra D."/>
            <person name="Gonzalez J."/>
            <person name="Henrissat B."/>
            <person name="Kuo A."/>
            <person name="Liang C."/>
            <person name="Lipzen A."/>
            <person name="Lutzoni F."/>
            <person name="Magnuson J."/>
            <person name="Mondo S."/>
            <person name="Nolan M."/>
            <person name="Ohm R."/>
            <person name="Pangilinan J."/>
            <person name="Park H.-J."/>
            <person name="Ramirez L."/>
            <person name="Alfaro M."/>
            <person name="Sun H."/>
            <person name="Tritt A."/>
            <person name="Yoshinaga Y."/>
            <person name="Zwiers L.-H."/>
            <person name="Turgeon B."/>
            <person name="Goodwin S."/>
            <person name="Spatafora J."/>
            <person name="Crous P."/>
            <person name="Grigoriev I."/>
        </authorList>
    </citation>
    <scope>NUCLEOTIDE SEQUENCE</scope>
    <source>
        <strain evidence="2">CBS 480.64</strain>
    </source>
</reference>
<dbReference type="InterPro" id="IPR001810">
    <property type="entry name" value="F-box_dom"/>
</dbReference>
<dbReference type="OrthoDB" id="5554140at2759"/>
<evidence type="ECO:0000259" key="1">
    <source>
        <dbReference type="PROSITE" id="PS50181"/>
    </source>
</evidence>
<organism evidence="2 3">
    <name type="scientific">Piedraia hortae CBS 480.64</name>
    <dbReference type="NCBI Taxonomy" id="1314780"/>
    <lineage>
        <taxon>Eukaryota</taxon>
        <taxon>Fungi</taxon>
        <taxon>Dikarya</taxon>
        <taxon>Ascomycota</taxon>
        <taxon>Pezizomycotina</taxon>
        <taxon>Dothideomycetes</taxon>
        <taxon>Dothideomycetidae</taxon>
        <taxon>Capnodiales</taxon>
        <taxon>Piedraiaceae</taxon>
        <taxon>Piedraia</taxon>
    </lineage>
</organism>
<dbReference type="GO" id="GO:0006893">
    <property type="term" value="P:Golgi to plasma membrane transport"/>
    <property type="evidence" value="ECO:0007669"/>
    <property type="project" value="TreeGrafter"/>
</dbReference>
<accession>A0A6A7C7P6</accession>
<dbReference type="PANTHER" id="PTHR12100">
    <property type="entry name" value="SEC10"/>
    <property type="match status" value="1"/>
</dbReference>
<dbReference type="SUPFAM" id="SSF81383">
    <property type="entry name" value="F-box domain"/>
    <property type="match status" value="1"/>
</dbReference>
<evidence type="ECO:0000313" key="2">
    <source>
        <dbReference type="EMBL" id="KAF2863531.1"/>
    </source>
</evidence>
<name>A0A6A7C7P6_9PEZI</name>
<feature type="domain" description="F-box" evidence="1">
    <location>
        <begin position="23"/>
        <end position="69"/>
    </location>
</feature>
<dbReference type="InterPro" id="IPR048627">
    <property type="entry name" value="Sec10_HB"/>
</dbReference>
<dbReference type="InterPro" id="IPR036047">
    <property type="entry name" value="F-box-like_dom_sf"/>
</dbReference>
<dbReference type="GO" id="GO:0006887">
    <property type="term" value="P:exocytosis"/>
    <property type="evidence" value="ECO:0007669"/>
    <property type="project" value="TreeGrafter"/>
</dbReference>
<dbReference type="EMBL" id="MU005960">
    <property type="protein sequence ID" value="KAF2863531.1"/>
    <property type="molecule type" value="Genomic_DNA"/>
</dbReference>
<dbReference type="SMART" id="SM00256">
    <property type="entry name" value="FBOX"/>
    <property type="match status" value="1"/>
</dbReference>
<sequence length="809" mass="89698">MPTHERKRRDQNVFASLKATQIVDAKPALPAELIAAVLDHLRLPDLLRVARASKRLREMVYDDTRWVQKLKAMGAWNEAEARQEALHGHTKVDEGPDIDALNVLSRIPSIRGHARLEFATVYRLLAPLYFNLDSLFSLYENPEQQAQLLSNLVRFARCDNQDNDFLLETISSFEQRALDEFNSAYEAQDITKLSQYAHVLVTLNGGSSAIKCLVSCNPSLKASYDPLDCLDSVATGHVDLNPSQAFFDRLATAMVEQAELIDQVFPPTVDILSPFSQRLCEDVIQVYITNFLKSARERDAETFVKAYSGTFAQALRFVASLKPTKASPPDFGERAKELIVRCYKAHLDYYLSQEVALFKNKSESQVSHWEKELSDQEASTESFFMSSINRQAAKRDFLSSFKKVVMMPVTVLPFAAAAAAKPTDTTTKKPPSRNGEAPTTELAAKAAIMNSKLEGIKSLFSLELALNLTHYAKASLERTAVMVGMGGLYGEQAKRTCGDIFVALISILGGRHIKSGFDKAVGRLTNYRPRQHGESGQGVEPLVTFLELVNVGDLIQQMIQVFYTQELVSTNIVDPDDFLDPSVKEKKRFEQMLDERVAAGLNKGIDVLMDQIEHIFATTQLASDYNPEATNATVVDIGPSPTAQKVVDLVQSHTQMLVGSTDKNMLDVFTQEVGLRLFTVICKHIKRQRVSVLGGIALVSDINHYTAFVSTLRQKPLLPYFQALRELGQIYLVPIDVSPPSSAGGKKSSGSSIASSQAKDLAAIIADGQRYLGIFTADEVLEFAHRRADWYWVKGDVEKAMYGVGCCVS</sequence>
<dbReference type="Proteomes" id="UP000799421">
    <property type="component" value="Unassembled WGS sequence"/>
</dbReference>
<dbReference type="PANTHER" id="PTHR12100:SF1">
    <property type="entry name" value="RECYCLIN-1"/>
    <property type="match status" value="1"/>
</dbReference>
<dbReference type="InterPro" id="IPR009976">
    <property type="entry name" value="Sec10-like"/>
</dbReference>
<gene>
    <name evidence="2" type="ORF">K470DRAFT_261920</name>
</gene>
<dbReference type="Pfam" id="PF12937">
    <property type="entry name" value="F-box-like"/>
    <property type="match status" value="1"/>
</dbReference>
<keyword evidence="3" id="KW-1185">Reference proteome</keyword>
<dbReference type="Pfam" id="PF07393">
    <property type="entry name" value="Sec10_HB"/>
    <property type="match status" value="1"/>
</dbReference>
<evidence type="ECO:0000313" key="3">
    <source>
        <dbReference type="Proteomes" id="UP000799421"/>
    </source>
</evidence>
<dbReference type="Gene3D" id="1.20.1280.50">
    <property type="match status" value="1"/>
</dbReference>
<dbReference type="AlphaFoldDB" id="A0A6A7C7P6"/>
<protein>
    <recommendedName>
        <fullName evidence="1">F-box domain-containing protein</fullName>
    </recommendedName>
</protein>
<dbReference type="PROSITE" id="PS50181">
    <property type="entry name" value="FBOX"/>
    <property type="match status" value="1"/>
</dbReference>
<proteinExistence type="predicted"/>
<dbReference type="GO" id="GO:0000145">
    <property type="term" value="C:exocyst"/>
    <property type="evidence" value="ECO:0007669"/>
    <property type="project" value="TreeGrafter"/>
</dbReference>